<dbReference type="EMBL" id="ACWG01000039">
    <property type="protein sequence ID" value="EFV28779.1"/>
    <property type="molecule type" value="Genomic_DNA"/>
</dbReference>
<dbReference type="HOGENOM" id="CLU_2858296_0_0_10"/>
<sequence length="64" mass="7556">MKESYHQQQSKLENIRTQYSRANQNEKAQMAPAILDLEKRVQQLATEIDQSVIQVRKLEKQTIK</sequence>
<keyword evidence="1" id="KW-0175">Coiled coil</keyword>
<accession>E5X255</accession>
<proteinExistence type="predicted"/>
<dbReference type="Proteomes" id="UP000003246">
    <property type="component" value="Unassembled WGS sequence"/>
</dbReference>
<feature type="coiled-coil region" evidence="1">
    <location>
        <begin position="5"/>
        <end position="61"/>
    </location>
</feature>
<evidence type="ECO:0000313" key="3">
    <source>
        <dbReference type="Proteomes" id="UP000003246"/>
    </source>
</evidence>
<evidence type="ECO:0000313" key="2">
    <source>
        <dbReference type="EMBL" id="EFV28779.1"/>
    </source>
</evidence>
<organism evidence="2 3">
    <name type="scientific">Bacteroides eggerthii 1_2_48FAA</name>
    <dbReference type="NCBI Taxonomy" id="665953"/>
    <lineage>
        <taxon>Bacteria</taxon>
        <taxon>Pseudomonadati</taxon>
        <taxon>Bacteroidota</taxon>
        <taxon>Bacteroidia</taxon>
        <taxon>Bacteroidales</taxon>
        <taxon>Bacteroidaceae</taxon>
        <taxon>Bacteroides</taxon>
    </lineage>
</organism>
<name>E5X255_9BACE</name>
<dbReference type="AlphaFoldDB" id="E5X255"/>
<protein>
    <submittedName>
        <fullName evidence="2">Uncharacterized protein</fullName>
    </submittedName>
</protein>
<evidence type="ECO:0000256" key="1">
    <source>
        <dbReference type="SAM" id="Coils"/>
    </source>
</evidence>
<gene>
    <name evidence="2" type="ORF">HMPREF1016_03120</name>
</gene>
<reference evidence="2 3" key="1">
    <citation type="submission" date="2010-10" db="EMBL/GenBank/DDBJ databases">
        <title>The Genome Sequence of Bacteroides eggerthii strain 1_2_48FAA.</title>
        <authorList>
            <consortium name="The Broad Institute Genome Sequencing Platform"/>
            <person name="Ward D."/>
            <person name="Earl A."/>
            <person name="Feldgarden M."/>
            <person name="Young S.K."/>
            <person name="Gargeya S."/>
            <person name="Zeng Q."/>
            <person name="Alvarado L."/>
            <person name="Berlin A."/>
            <person name="Bochicchio J."/>
            <person name="Chapman S.B."/>
            <person name="Chen Z."/>
            <person name="Freedman E."/>
            <person name="Gellesch M."/>
            <person name="Goldberg J."/>
            <person name="Griggs A."/>
            <person name="Gujja S."/>
            <person name="Heilman E."/>
            <person name="Heiman D."/>
            <person name="Howarth C."/>
            <person name="Mehta T."/>
            <person name="Neiman D."/>
            <person name="Pearson M."/>
            <person name="Roberts A."/>
            <person name="Saif S."/>
            <person name="Shea T."/>
            <person name="Shenoy N."/>
            <person name="Sisk P."/>
            <person name="Stolte C."/>
            <person name="Sykes S."/>
            <person name="White J."/>
            <person name="Yandava C."/>
            <person name="Allen-Vercoe E."/>
            <person name="Ambrose C."/>
            <person name="Strauss J."/>
            <person name="Daigneault M."/>
            <person name="Haas B."/>
            <person name="Nusbaum C."/>
            <person name="Birren B."/>
        </authorList>
    </citation>
    <scope>NUCLEOTIDE SEQUENCE [LARGE SCALE GENOMIC DNA]</scope>
    <source>
        <strain evidence="2 3">1_2_48FAA</strain>
    </source>
</reference>
<comment type="caution">
    <text evidence="2">The sequence shown here is derived from an EMBL/GenBank/DDBJ whole genome shotgun (WGS) entry which is preliminary data.</text>
</comment>